<evidence type="ECO:0000313" key="3">
    <source>
        <dbReference type="Proteomes" id="UP000055019"/>
    </source>
</evidence>
<sequence length="185" mass="20985">MVVRGPLESVKPVRHFRVVRETCTACASGTGSGICKWRAGDLLVVEGELSRQRCSSMVDRTPRTYLTMALSPCRSSRDRQRAAAPRDVTQSIDRMTECEHEAERGFEKQKTPLTLRGCFQQCPDRLHWFSKSPPLFRRTAPCERAQAVWSMPTAPGNAVRRPETAHPYPSDRRETPDSCRPARRD</sequence>
<feature type="compositionally biased region" description="Basic and acidic residues" evidence="1">
    <location>
        <begin position="160"/>
        <end position="185"/>
    </location>
</feature>
<protein>
    <submittedName>
        <fullName evidence="2">Uncharacterized protein</fullName>
    </submittedName>
</protein>
<organism evidence="2 3">
    <name type="scientific">Caballeronia arvi</name>
    <dbReference type="NCBI Taxonomy" id="1777135"/>
    <lineage>
        <taxon>Bacteria</taxon>
        <taxon>Pseudomonadati</taxon>
        <taxon>Pseudomonadota</taxon>
        <taxon>Betaproteobacteria</taxon>
        <taxon>Burkholderiales</taxon>
        <taxon>Burkholderiaceae</taxon>
        <taxon>Caballeronia</taxon>
    </lineage>
</organism>
<dbReference type="EMBL" id="FCOM02000038">
    <property type="protein sequence ID" value="SAL81703.1"/>
    <property type="molecule type" value="Genomic_DNA"/>
</dbReference>
<comment type="caution">
    <text evidence="2">The sequence shown here is derived from an EMBL/GenBank/DDBJ whole genome shotgun (WGS) entry which is preliminary data.</text>
</comment>
<accession>A0A158KLU4</accession>
<gene>
    <name evidence="2" type="ORF">AWB74_06028</name>
</gene>
<feature type="region of interest" description="Disordered" evidence="1">
    <location>
        <begin position="152"/>
        <end position="185"/>
    </location>
</feature>
<name>A0A158KLU4_9BURK</name>
<evidence type="ECO:0000313" key="2">
    <source>
        <dbReference type="EMBL" id="SAL81703.1"/>
    </source>
</evidence>
<reference evidence="2" key="1">
    <citation type="submission" date="2016-01" db="EMBL/GenBank/DDBJ databases">
        <authorList>
            <person name="Peeters C."/>
        </authorList>
    </citation>
    <scope>NUCLEOTIDE SEQUENCE [LARGE SCALE GENOMIC DNA]</scope>
    <source>
        <strain evidence="2">LMG 29317</strain>
    </source>
</reference>
<evidence type="ECO:0000256" key="1">
    <source>
        <dbReference type="SAM" id="MobiDB-lite"/>
    </source>
</evidence>
<proteinExistence type="predicted"/>
<dbReference type="Proteomes" id="UP000055019">
    <property type="component" value="Unassembled WGS sequence"/>
</dbReference>
<dbReference type="AlphaFoldDB" id="A0A158KLU4"/>
<keyword evidence="3" id="KW-1185">Reference proteome</keyword>